<dbReference type="RefSeq" id="WP_379751477.1">
    <property type="nucleotide sequence ID" value="NZ_JBHSMR010000001.1"/>
</dbReference>
<evidence type="ECO:0000259" key="7">
    <source>
        <dbReference type="PROSITE" id="PS51352"/>
    </source>
</evidence>
<keyword evidence="5" id="KW-0560">Oxidoreductase</keyword>
<dbReference type="InterPro" id="IPR013766">
    <property type="entry name" value="Thioredoxin_domain"/>
</dbReference>
<dbReference type="EMBL" id="JBHSMR010000001">
    <property type="protein sequence ID" value="MFC5476994.1"/>
    <property type="molecule type" value="Genomic_DNA"/>
</dbReference>
<dbReference type="Pfam" id="PF00578">
    <property type="entry name" value="AhpC-TSA"/>
    <property type="match status" value="1"/>
</dbReference>
<dbReference type="SMART" id="SM00702">
    <property type="entry name" value="P4Hc"/>
    <property type="match status" value="1"/>
</dbReference>
<keyword evidence="3" id="KW-0847">Vitamin C</keyword>
<evidence type="ECO:0000256" key="1">
    <source>
        <dbReference type="ARBA" id="ARBA00001961"/>
    </source>
</evidence>
<dbReference type="InterPro" id="IPR006620">
    <property type="entry name" value="Pro_4_hyd_alph"/>
</dbReference>
<sequence>MWLPGDPIPDFTARSATNPKYAFYTAAGRYVVLSFLGSAAHESTRQVLDFVQRHRARFDDRHLCFYGVSIDPEDERQERLRAMIPGIRHFWDFDRKLSTRFGAIAADPSSATAYRPFTLLLDPMLRVMACIPMLPAAAHNEALDELIGRLPPVEEHAGTPLNAPVLILPRVFEDALCDELIALYERYGGVESGFMREVNGKTVEVREHSFKRRQDVEFDARPELASLRQAIQARIGRRMLPEMRRAFQFEATRMERYIVARYDGDSGGFFRPHKDNTTLGTAHRRFACTINLNAHAYEGGDLRFPEFGPRTYRAPTGGAVVFSCSLLHEATPVTRGERYAFLPFFYDEPAARQRECNAHSLTGQVFDRAKGEHEFAVLGVTGSADVPADS</sequence>
<evidence type="ECO:0000256" key="3">
    <source>
        <dbReference type="ARBA" id="ARBA00022896"/>
    </source>
</evidence>
<dbReference type="InterPro" id="IPR036249">
    <property type="entry name" value="Thioredoxin-like_sf"/>
</dbReference>
<evidence type="ECO:0000256" key="2">
    <source>
        <dbReference type="ARBA" id="ARBA00022723"/>
    </source>
</evidence>
<keyword evidence="6" id="KW-0408">Iron</keyword>
<feature type="domain" description="Fe2OG dioxygenase" evidence="8">
    <location>
        <begin position="248"/>
        <end position="348"/>
    </location>
</feature>
<dbReference type="SUPFAM" id="SSF52833">
    <property type="entry name" value="Thioredoxin-like"/>
    <property type="match status" value="1"/>
</dbReference>
<dbReference type="InterPro" id="IPR044862">
    <property type="entry name" value="Pro_4_hyd_alph_FE2OG_OXY"/>
</dbReference>
<dbReference type="InterPro" id="IPR005123">
    <property type="entry name" value="Oxoglu/Fe-dep_dioxygenase_dom"/>
</dbReference>
<evidence type="ECO:0000313" key="10">
    <source>
        <dbReference type="Proteomes" id="UP001596101"/>
    </source>
</evidence>
<keyword evidence="2" id="KW-0479">Metal-binding</keyword>
<keyword evidence="4" id="KW-0223">Dioxygenase</keyword>
<evidence type="ECO:0000256" key="4">
    <source>
        <dbReference type="ARBA" id="ARBA00022964"/>
    </source>
</evidence>
<evidence type="ECO:0000256" key="5">
    <source>
        <dbReference type="ARBA" id="ARBA00023002"/>
    </source>
</evidence>
<accession>A0ABW0MGP6</accession>
<evidence type="ECO:0000256" key="6">
    <source>
        <dbReference type="ARBA" id="ARBA00023004"/>
    </source>
</evidence>
<keyword evidence="10" id="KW-1185">Reference proteome</keyword>
<comment type="caution">
    <text evidence="9">The sequence shown here is derived from an EMBL/GenBank/DDBJ whole genome shotgun (WGS) entry which is preliminary data.</text>
</comment>
<dbReference type="Pfam" id="PF13640">
    <property type="entry name" value="2OG-FeII_Oxy_3"/>
    <property type="match status" value="1"/>
</dbReference>
<evidence type="ECO:0000313" key="9">
    <source>
        <dbReference type="EMBL" id="MFC5476994.1"/>
    </source>
</evidence>
<dbReference type="InterPro" id="IPR000866">
    <property type="entry name" value="AhpC/TSA"/>
</dbReference>
<evidence type="ECO:0000259" key="8">
    <source>
        <dbReference type="PROSITE" id="PS51471"/>
    </source>
</evidence>
<dbReference type="PROSITE" id="PS51471">
    <property type="entry name" value="FE2OG_OXY"/>
    <property type="match status" value="1"/>
</dbReference>
<protein>
    <submittedName>
        <fullName evidence="9">2OG-Fe(II) oxygenase</fullName>
    </submittedName>
</protein>
<organism evidence="9 10">
    <name type="scientific">Massilia suwonensis</name>
    <dbReference type="NCBI Taxonomy" id="648895"/>
    <lineage>
        <taxon>Bacteria</taxon>
        <taxon>Pseudomonadati</taxon>
        <taxon>Pseudomonadota</taxon>
        <taxon>Betaproteobacteria</taxon>
        <taxon>Burkholderiales</taxon>
        <taxon>Oxalobacteraceae</taxon>
        <taxon>Telluria group</taxon>
        <taxon>Massilia</taxon>
    </lineage>
</organism>
<dbReference type="PROSITE" id="PS51352">
    <property type="entry name" value="THIOREDOXIN_2"/>
    <property type="match status" value="1"/>
</dbReference>
<name>A0ABW0MGP6_9BURK</name>
<dbReference type="Proteomes" id="UP001596101">
    <property type="component" value="Unassembled WGS sequence"/>
</dbReference>
<proteinExistence type="predicted"/>
<feature type="domain" description="Thioredoxin" evidence="7">
    <location>
        <begin position="2"/>
        <end position="152"/>
    </location>
</feature>
<dbReference type="Gene3D" id="3.40.30.10">
    <property type="entry name" value="Glutaredoxin"/>
    <property type="match status" value="1"/>
</dbReference>
<dbReference type="Gene3D" id="2.60.120.620">
    <property type="entry name" value="q2cbj1_9rhob like domain"/>
    <property type="match status" value="1"/>
</dbReference>
<gene>
    <name evidence="9" type="ORF">ACFPQ5_02240</name>
</gene>
<reference evidence="10" key="1">
    <citation type="journal article" date="2019" name="Int. J. Syst. Evol. Microbiol.">
        <title>The Global Catalogue of Microorganisms (GCM) 10K type strain sequencing project: providing services to taxonomists for standard genome sequencing and annotation.</title>
        <authorList>
            <consortium name="The Broad Institute Genomics Platform"/>
            <consortium name="The Broad Institute Genome Sequencing Center for Infectious Disease"/>
            <person name="Wu L."/>
            <person name="Ma J."/>
        </authorList>
    </citation>
    <scope>NUCLEOTIDE SEQUENCE [LARGE SCALE GENOMIC DNA]</scope>
    <source>
        <strain evidence="10">CCUG 43111</strain>
    </source>
</reference>
<comment type="cofactor">
    <cofactor evidence="1">
        <name>L-ascorbate</name>
        <dbReference type="ChEBI" id="CHEBI:38290"/>
    </cofactor>
</comment>